<name>A0ABX6H1Z1_9MICO</name>
<evidence type="ECO:0000313" key="3">
    <source>
        <dbReference type="EMBL" id="QHC63657.1"/>
    </source>
</evidence>
<evidence type="ECO:0000256" key="1">
    <source>
        <dbReference type="SAM" id="MobiDB-lite"/>
    </source>
</evidence>
<accession>A0ABX6H1Z1</accession>
<protein>
    <submittedName>
        <fullName evidence="3">Uncharacterized protein</fullName>
    </submittedName>
</protein>
<feature type="transmembrane region" description="Helical" evidence="2">
    <location>
        <begin position="81"/>
        <end position="104"/>
    </location>
</feature>
<keyword evidence="2" id="KW-0472">Membrane</keyword>
<reference evidence="4" key="1">
    <citation type="submission" date="2019-12" db="EMBL/GenBank/DDBJ databases">
        <title>Complete and draft genome sequences of new strains and members of some known species of the genus Rathayibacter isolated from plants.</title>
        <authorList>
            <person name="Tarlachkov S.V."/>
            <person name="Starodumova I.P."/>
            <person name="Dorofeeva L.V."/>
            <person name="Prisyazhnaya N.V."/>
            <person name="Leyn S."/>
            <person name="Zlamal J."/>
            <person name="Elan M."/>
            <person name="Osterman A.L."/>
            <person name="Nadler S."/>
            <person name="Subbotin S.A."/>
            <person name="Evtushenko L.I."/>
        </authorList>
    </citation>
    <scope>NUCLEOTIDE SEQUENCE [LARGE SCALE GENOMIC DNA]</scope>
    <source>
        <strain evidence="4">VKM Ac-2802</strain>
    </source>
</reference>
<dbReference type="EMBL" id="CP047180">
    <property type="protein sequence ID" value="QHC63657.1"/>
    <property type="molecule type" value="Genomic_DNA"/>
</dbReference>
<gene>
    <name evidence="3" type="ORF">GSU69_13880</name>
</gene>
<proteinExistence type="predicted"/>
<keyword evidence="4" id="KW-1185">Reference proteome</keyword>
<keyword evidence="2" id="KW-0812">Transmembrane</keyword>
<feature type="transmembrane region" description="Helical" evidence="2">
    <location>
        <begin position="47"/>
        <end position="69"/>
    </location>
</feature>
<evidence type="ECO:0000313" key="4">
    <source>
        <dbReference type="Proteomes" id="UP000464597"/>
    </source>
</evidence>
<organism evidence="3 4">
    <name type="scientific">Rathayibacter festucae</name>
    <dbReference type="NCBI Taxonomy" id="110937"/>
    <lineage>
        <taxon>Bacteria</taxon>
        <taxon>Bacillati</taxon>
        <taxon>Actinomycetota</taxon>
        <taxon>Actinomycetes</taxon>
        <taxon>Micrococcales</taxon>
        <taxon>Microbacteriaceae</taxon>
        <taxon>Rathayibacter</taxon>
    </lineage>
</organism>
<evidence type="ECO:0000256" key="2">
    <source>
        <dbReference type="SAM" id="Phobius"/>
    </source>
</evidence>
<sequence length="123" mass="12274">MSTPSTGTLALPTTDQAAADPAAAAPPAPPAPAALSEDDEVLRPADLVTALTGVALGFFALFVHGLTQWSYVVPTVERAGVLGWLAPALVGLICVLTAVTSVAVRAARRASRRGTSAPTGAAS</sequence>
<feature type="compositionally biased region" description="Polar residues" evidence="1">
    <location>
        <begin position="1"/>
        <end position="16"/>
    </location>
</feature>
<feature type="region of interest" description="Disordered" evidence="1">
    <location>
        <begin position="1"/>
        <end position="37"/>
    </location>
</feature>
<dbReference type="RefSeq" id="WP_159423315.1">
    <property type="nucleotide sequence ID" value="NZ_CP047180.1"/>
</dbReference>
<keyword evidence="2" id="KW-1133">Transmembrane helix</keyword>
<dbReference type="Proteomes" id="UP000464597">
    <property type="component" value="Chromosome"/>
</dbReference>